<accession>A0A380C2B4</accession>
<keyword evidence="1" id="KW-1133">Transmembrane helix</keyword>
<dbReference type="InterPro" id="IPR042252">
    <property type="entry name" value="MtfA_N"/>
</dbReference>
<protein>
    <submittedName>
        <fullName evidence="2">Mlc titration factor A</fullName>
    </submittedName>
</protein>
<dbReference type="EMBL" id="UGYW01000002">
    <property type="protein sequence ID" value="SUJ11344.1"/>
    <property type="molecule type" value="Genomic_DNA"/>
</dbReference>
<dbReference type="PANTHER" id="PTHR30164">
    <property type="entry name" value="MTFA PEPTIDASE"/>
    <property type="match status" value="1"/>
</dbReference>
<dbReference type="Pfam" id="PF06167">
    <property type="entry name" value="Peptidase_M90"/>
    <property type="match status" value="1"/>
</dbReference>
<reference evidence="2 3" key="1">
    <citation type="submission" date="2018-06" db="EMBL/GenBank/DDBJ databases">
        <authorList>
            <consortium name="Pathogen Informatics"/>
            <person name="Doyle S."/>
        </authorList>
    </citation>
    <scope>NUCLEOTIDE SEQUENCE [LARGE SCALE GENOMIC DNA]</scope>
    <source>
        <strain evidence="2 3">NCTC11388</strain>
    </source>
</reference>
<organism evidence="2 3">
    <name type="scientific">Sphingobacterium spiritivorum</name>
    <name type="common">Flavobacterium spiritivorum</name>
    <dbReference type="NCBI Taxonomy" id="258"/>
    <lineage>
        <taxon>Bacteria</taxon>
        <taxon>Pseudomonadati</taxon>
        <taxon>Bacteroidota</taxon>
        <taxon>Sphingobacteriia</taxon>
        <taxon>Sphingobacteriales</taxon>
        <taxon>Sphingobacteriaceae</taxon>
        <taxon>Sphingobacterium</taxon>
    </lineage>
</organism>
<dbReference type="Gene3D" id="3.40.390.10">
    <property type="entry name" value="Collagenase (Catalytic Domain)"/>
    <property type="match status" value="1"/>
</dbReference>
<dbReference type="RefSeq" id="WP_115170075.1">
    <property type="nucleotide sequence ID" value="NZ_UGYW01000002.1"/>
</dbReference>
<gene>
    <name evidence="2" type="primary">mtfA</name>
    <name evidence="2" type="ORF">NCTC11388_02124</name>
</gene>
<keyword evidence="1" id="KW-0812">Transmembrane</keyword>
<dbReference type="SUPFAM" id="SSF55486">
    <property type="entry name" value="Metalloproteases ('zincins'), catalytic domain"/>
    <property type="match status" value="1"/>
</dbReference>
<dbReference type="CDD" id="cd20169">
    <property type="entry name" value="Peptidase_M90_mtfA"/>
    <property type="match status" value="1"/>
</dbReference>
<dbReference type="AlphaFoldDB" id="A0A380C2B4"/>
<evidence type="ECO:0000313" key="3">
    <source>
        <dbReference type="Proteomes" id="UP000254893"/>
    </source>
</evidence>
<dbReference type="InterPro" id="IPR024079">
    <property type="entry name" value="MetalloPept_cat_dom_sf"/>
</dbReference>
<dbReference type="GO" id="GO:0008237">
    <property type="term" value="F:metallopeptidase activity"/>
    <property type="evidence" value="ECO:0007669"/>
    <property type="project" value="InterPro"/>
</dbReference>
<dbReference type="GO" id="GO:0004177">
    <property type="term" value="F:aminopeptidase activity"/>
    <property type="evidence" value="ECO:0007669"/>
    <property type="project" value="TreeGrafter"/>
</dbReference>
<evidence type="ECO:0000256" key="1">
    <source>
        <dbReference type="SAM" id="Phobius"/>
    </source>
</evidence>
<dbReference type="Gene3D" id="1.10.472.150">
    <property type="entry name" value="Glucose-regulated metallo-peptidase M90, N-terminal domain"/>
    <property type="match status" value="1"/>
</dbReference>
<feature type="transmembrane region" description="Helical" evidence="1">
    <location>
        <begin position="6"/>
        <end position="24"/>
    </location>
</feature>
<dbReference type="InterPro" id="IPR010384">
    <property type="entry name" value="MtfA_fam"/>
</dbReference>
<evidence type="ECO:0000313" key="2">
    <source>
        <dbReference type="EMBL" id="SUJ11344.1"/>
    </source>
</evidence>
<dbReference type="Proteomes" id="UP000254893">
    <property type="component" value="Unassembled WGS sequence"/>
</dbReference>
<proteinExistence type="predicted"/>
<name>A0A380C2B4_SPHSI</name>
<dbReference type="PANTHER" id="PTHR30164:SF2">
    <property type="entry name" value="PROTEIN MTFA"/>
    <property type="match status" value="1"/>
</dbReference>
<keyword evidence="1" id="KW-0472">Membrane</keyword>
<sequence>MQYNPVVVVIIIFIIGVVLVYYVMKNVSNKKFVVDNQSVNLGEIQQVLQEEVEFYKQLDPDEQLKFCNRVSYFLNTTRISAEKGVQIVNADKILVAASATIPLFHFENWSYENLDEVLIYPGTFSEKFDTEEGDRNILGMVGDGVLGRKMILSLSALRNGFRSGSGENTAIHEFVHLIDKADGETDGIPEYLIPKSLIHPWLKEMHKTISMIKRDKSDIREYAATNEAEFLAVTSEYFFQKPKLLKEDHPELFELLSEIYEKKDA</sequence>
<dbReference type="GO" id="GO:0005829">
    <property type="term" value="C:cytosol"/>
    <property type="evidence" value="ECO:0007669"/>
    <property type="project" value="TreeGrafter"/>
</dbReference>